<proteinExistence type="predicted"/>
<dbReference type="OrthoDB" id="10252171at2759"/>
<dbReference type="Pfam" id="PF00069">
    <property type="entry name" value="Pkinase"/>
    <property type="match status" value="1"/>
</dbReference>
<dbReference type="EMBL" id="CAJVQA010002608">
    <property type="protein sequence ID" value="CAG8552643.1"/>
    <property type="molecule type" value="Genomic_DNA"/>
</dbReference>
<dbReference type="SUPFAM" id="SSF56112">
    <property type="entry name" value="Protein kinase-like (PK-like)"/>
    <property type="match status" value="1"/>
</dbReference>
<feature type="domain" description="Protein kinase" evidence="1">
    <location>
        <begin position="1"/>
        <end position="49"/>
    </location>
</feature>
<evidence type="ECO:0000313" key="3">
    <source>
        <dbReference type="Proteomes" id="UP000789759"/>
    </source>
</evidence>
<evidence type="ECO:0000313" key="2">
    <source>
        <dbReference type="EMBL" id="CAG8552643.1"/>
    </source>
</evidence>
<gene>
    <name evidence="2" type="ORF">CPELLU_LOCUS4825</name>
</gene>
<keyword evidence="3" id="KW-1185">Reference proteome</keyword>
<dbReference type="AlphaFoldDB" id="A0A9N9FS71"/>
<reference evidence="2" key="1">
    <citation type="submission" date="2021-06" db="EMBL/GenBank/DDBJ databases">
        <authorList>
            <person name="Kallberg Y."/>
            <person name="Tangrot J."/>
            <person name="Rosling A."/>
        </authorList>
    </citation>
    <scope>NUCLEOTIDE SEQUENCE</scope>
    <source>
        <strain evidence="2">FL966</strain>
    </source>
</reference>
<dbReference type="InterPro" id="IPR011009">
    <property type="entry name" value="Kinase-like_dom_sf"/>
</dbReference>
<dbReference type="PROSITE" id="PS50011">
    <property type="entry name" value="PROTEIN_KINASE_DOM"/>
    <property type="match status" value="1"/>
</dbReference>
<dbReference type="InterPro" id="IPR008271">
    <property type="entry name" value="Ser/Thr_kinase_AS"/>
</dbReference>
<evidence type="ECO:0000259" key="1">
    <source>
        <dbReference type="PROSITE" id="PS50011"/>
    </source>
</evidence>
<dbReference type="GO" id="GO:0004672">
    <property type="term" value="F:protein kinase activity"/>
    <property type="evidence" value="ECO:0007669"/>
    <property type="project" value="InterPro"/>
</dbReference>
<organism evidence="2 3">
    <name type="scientific">Cetraspora pellucida</name>
    <dbReference type="NCBI Taxonomy" id="1433469"/>
    <lineage>
        <taxon>Eukaryota</taxon>
        <taxon>Fungi</taxon>
        <taxon>Fungi incertae sedis</taxon>
        <taxon>Mucoromycota</taxon>
        <taxon>Glomeromycotina</taxon>
        <taxon>Glomeromycetes</taxon>
        <taxon>Diversisporales</taxon>
        <taxon>Gigasporaceae</taxon>
        <taxon>Cetraspora</taxon>
    </lineage>
</organism>
<dbReference type="PROSITE" id="PS00108">
    <property type="entry name" value="PROTEIN_KINASE_ST"/>
    <property type="match status" value="1"/>
</dbReference>
<protein>
    <submittedName>
        <fullName evidence="2">12871_t:CDS:1</fullName>
    </submittedName>
</protein>
<comment type="caution">
    <text evidence="2">The sequence shown here is derived from an EMBL/GenBank/DDBJ whole genome shotgun (WGS) entry which is preliminary data.</text>
</comment>
<dbReference type="InterPro" id="IPR000719">
    <property type="entry name" value="Prot_kinase_dom"/>
</dbReference>
<dbReference type="Gene3D" id="1.10.510.10">
    <property type="entry name" value="Transferase(Phosphotransferase) domain 1"/>
    <property type="match status" value="1"/>
</dbReference>
<sequence length="49" mass="5729">MNICEDLAYLHEQDIIHRDLKPSNLLLQYDNSEDLTGMFTISDFVILVM</sequence>
<dbReference type="Proteomes" id="UP000789759">
    <property type="component" value="Unassembled WGS sequence"/>
</dbReference>
<accession>A0A9N9FS71</accession>
<dbReference type="GO" id="GO:0005524">
    <property type="term" value="F:ATP binding"/>
    <property type="evidence" value="ECO:0007669"/>
    <property type="project" value="InterPro"/>
</dbReference>
<name>A0A9N9FS71_9GLOM</name>